<reference evidence="2 3" key="1">
    <citation type="journal article" date="2011" name="PLoS Genet.">
        <title>Comparative genomic analysis of human fungal pathogens causing paracoccidioidomycosis.</title>
        <authorList>
            <person name="Desjardins C.A."/>
            <person name="Champion M.D."/>
            <person name="Holder J.W."/>
            <person name="Muszewska A."/>
            <person name="Goldberg J."/>
            <person name="Bailao A.M."/>
            <person name="Brigido M.M."/>
            <person name="Ferreira M.E."/>
            <person name="Garcia A.M."/>
            <person name="Grynberg M."/>
            <person name="Gujja S."/>
            <person name="Heiman D.I."/>
            <person name="Henn M.R."/>
            <person name="Kodira C.D."/>
            <person name="Leon-Narvaez H."/>
            <person name="Longo L.V."/>
            <person name="Ma L.J."/>
            <person name="Malavazi I."/>
            <person name="Matsuo A.L."/>
            <person name="Morais F.V."/>
            <person name="Pereira M."/>
            <person name="Rodriguez-Brito S."/>
            <person name="Sakthikumar S."/>
            <person name="Salem-Izacc S.M."/>
            <person name="Sykes S.M."/>
            <person name="Teixeira M.M."/>
            <person name="Vallejo M.C."/>
            <person name="Walter M.E."/>
            <person name="Yandava C."/>
            <person name="Young S."/>
            <person name="Zeng Q."/>
            <person name="Zucker J."/>
            <person name="Felipe M.S."/>
            <person name="Goldman G.H."/>
            <person name="Haas B.J."/>
            <person name="McEwen J.G."/>
            <person name="Nino-Vega G."/>
            <person name="Puccia R."/>
            <person name="San-Blas G."/>
            <person name="Soares C.M."/>
            <person name="Birren B.W."/>
            <person name="Cuomo C.A."/>
        </authorList>
    </citation>
    <scope>NUCLEOTIDE SEQUENCE [LARGE SCALE GENOMIC DNA]</scope>
    <source>
        <strain evidence="2 3">Pb18</strain>
    </source>
</reference>
<accession>C1GAE7</accession>
<proteinExistence type="predicted"/>
<feature type="region of interest" description="Disordered" evidence="1">
    <location>
        <begin position="1"/>
        <end position="24"/>
    </location>
</feature>
<dbReference type="AlphaFoldDB" id="C1GAE7"/>
<dbReference type="InParanoid" id="C1GAE7"/>
<evidence type="ECO:0000256" key="1">
    <source>
        <dbReference type="SAM" id="MobiDB-lite"/>
    </source>
</evidence>
<organism evidence="2 3">
    <name type="scientific">Paracoccidioides brasiliensis (strain Pb18)</name>
    <dbReference type="NCBI Taxonomy" id="502780"/>
    <lineage>
        <taxon>Eukaryota</taxon>
        <taxon>Fungi</taxon>
        <taxon>Dikarya</taxon>
        <taxon>Ascomycota</taxon>
        <taxon>Pezizomycotina</taxon>
        <taxon>Eurotiomycetes</taxon>
        <taxon>Eurotiomycetidae</taxon>
        <taxon>Onygenales</taxon>
        <taxon>Ajellomycetaceae</taxon>
        <taxon>Paracoccidioides</taxon>
    </lineage>
</organism>
<dbReference type="RefSeq" id="XP_010759773.1">
    <property type="nucleotide sequence ID" value="XM_010761471.1"/>
</dbReference>
<dbReference type="VEuPathDB" id="FungiDB:PADG_04233"/>
<dbReference type="HOGENOM" id="CLU_3014786_0_0_1"/>
<dbReference type="Proteomes" id="UP000001628">
    <property type="component" value="Unassembled WGS sequence"/>
</dbReference>
<dbReference type="KEGG" id="pbn:PADG_04233"/>
<keyword evidence="3" id="KW-1185">Reference proteome</keyword>
<sequence>MSTTSLLSKRERVPSDSCIPPAPGVCGADRPEAVDLPVHPPERPWIMSLKPAPRRL</sequence>
<evidence type="ECO:0000313" key="2">
    <source>
        <dbReference type="EMBL" id="EEH48149.1"/>
    </source>
</evidence>
<name>C1GAE7_PARBD</name>
<protein>
    <submittedName>
        <fullName evidence="2">Uncharacterized protein</fullName>
    </submittedName>
</protein>
<dbReference type="GeneID" id="22583400"/>
<gene>
    <name evidence="2" type="ORF">PADG_04233</name>
</gene>
<dbReference type="EMBL" id="KN275960">
    <property type="protein sequence ID" value="EEH48149.1"/>
    <property type="molecule type" value="Genomic_DNA"/>
</dbReference>
<evidence type="ECO:0000313" key="3">
    <source>
        <dbReference type="Proteomes" id="UP000001628"/>
    </source>
</evidence>